<feature type="region of interest" description="Disordered" evidence="1">
    <location>
        <begin position="127"/>
        <end position="160"/>
    </location>
</feature>
<evidence type="ECO:0000313" key="3">
    <source>
        <dbReference type="Proteomes" id="UP000324897"/>
    </source>
</evidence>
<evidence type="ECO:0000313" key="2">
    <source>
        <dbReference type="EMBL" id="TVU39246.1"/>
    </source>
</evidence>
<dbReference type="Proteomes" id="UP000324897">
    <property type="component" value="Chromosome 4"/>
</dbReference>
<comment type="caution">
    <text evidence="2">The sequence shown here is derived from an EMBL/GenBank/DDBJ whole genome shotgun (WGS) entry which is preliminary data.</text>
</comment>
<dbReference type="Gramene" id="TVU39246">
    <property type="protein sequence ID" value="TVU39246"/>
    <property type="gene ID" value="EJB05_12655"/>
</dbReference>
<protein>
    <recommendedName>
        <fullName evidence="4">FBD domain-containing protein</fullName>
    </recommendedName>
</protein>
<organism evidence="2 3">
    <name type="scientific">Eragrostis curvula</name>
    <name type="common">weeping love grass</name>
    <dbReference type="NCBI Taxonomy" id="38414"/>
    <lineage>
        <taxon>Eukaryota</taxon>
        <taxon>Viridiplantae</taxon>
        <taxon>Streptophyta</taxon>
        <taxon>Embryophyta</taxon>
        <taxon>Tracheophyta</taxon>
        <taxon>Spermatophyta</taxon>
        <taxon>Magnoliopsida</taxon>
        <taxon>Liliopsida</taxon>
        <taxon>Poales</taxon>
        <taxon>Poaceae</taxon>
        <taxon>PACMAD clade</taxon>
        <taxon>Chloridoideae</taxon>
        <taxon>Eragrostideae</taxon>
        <taxon>Eragrostidinae</taxon>
        <taxon>Eragrostis</taxon>
    </lineage>
</organism>
<dbReference type="InterPro" id="IPR036047">
    <property type="entry name" value="F-box-like_dom_sf"/>
</dbReference>
<dbReference type="AlphaFoldDB" id="A0A5J9VUD9"/>
<dbReference type="InterPro" id="IPR055312">
    <property type="entry name" value="FBL15-like"/>
</dbReference>
<feature type="compositionally biased region" description="Pro residues" evidence="1">
    <location>
        <begin position="83"/>
        <end position="93"/>
    </location>
</feature>
<feature type="non-terminal residue" evidence="2">
    <location>
        <position position="1"/>
    </location>
</feature>
<evidence type="ECO:0008006" key="4">
    <source>
        <dbReference type="Google" id="ProtNLM"/>
    </source>
</evidence>
<gene>
    <name evidence="2" type="ORF">EJB05_12655</name>
</gene>
<dbReference type="SUPFAM" id="SSF81383">
    <property type="entry name" value="F-box domain"/>
    <property type="match status" value="1"/>
</dbReference>
<feature type="compositionally biased region" description="Low complexity" evidence="1">
    <location>
        <begin position="127"/>
        <end position="138"/>
    </location>
</feature>
<name>A0A5J9VUD9_9POAL</name>
<dbReference type="OrthoDB" id="1282595at2759"/>
<keyword evidence="3" id="KW-1185">Reference proteome</keyword>
<feature type="region of interest" description="Disordered" evidence="1">
    <location>
        <begin position="82"/>
        <end position="106"/>
    </location>
</feature>
<dbReference type="EMBL" id="RWGY01000007">
    <property type="protein sequence ID" value="TVU39246.1"/>
    <property type="molecule type" value="Genomic_DNA"/>
</dbReference>
<dbReference type="PANTHER" id="PTHR34709:SF75">
    <property type="entry name" value="FBD DOMAIN-CONTAINING PROTEIN"/>
    <property type="match status" value="1"/>
</dbReference>
<reference evidence="2 3" key="1">
    <citation type="journal article" date="2019" name="Sci. Rep.">
        <title>A high-quality genome of Eragrostis curvula grass provides insights into Poaceae evolution and supports new strategies to enhance forage quality.</title>
        <authorList>
            <person name="Carballo J."/>
            <person name="Santos B.A.C.M."/>
            <person name="Zappacosta D."/>
            <person name="Garbus I."/>
            <person name="Selva J.P."/>
            <person name="Gallo C.A."/>
            <person name="Diaz A."/>
            <person name="Albertini E."/>
            <person name="Caccamo M."/>
            <person name="Echenique V."/>
        </authorList>
    </citation>
    <scope>NUCLEOTIDE SEQUENCE [LARGE SCALE GENOMIC DNA]</scope>
    <source>
        <strain evidence="3">cv. Victoria</strain>
        <tissue evidence="2">Leaf</tissue>
    </source>
</reference>
<dbReference type="PANTHER" id="PTHR34709">
    <property type="entry name" value="OS10G0396666 PROTEIN"/>
    <property type="match status" value="1"/>
</dbReference>
<sequence>MLLPATMLAKEPKLVKFNLPEDDFGDKGSEFDDEFDDDGHDDDLYDHPRINDDEAYGHAAGRCQEARGGGGVHWKIEILSRPPAEPTIPPPAIIPGHQQPPVSLSRAPPPRLTWLLTKVDPHLLRSSSSRVMLSSPSRRPGKRPAPPGSEDGDGDGEDRISSLPDDLLHLVLVRLGCAREAARASVLARRWRGLWIRLPEYTFRDMGLEAVETALTQVTRPALDRLDIKADLKSEAVPGRVSSLLRAAARLSPESVSVNLDNLFEGDAAIELPCFDRTRSLVLEMDGVPIAPPPAGDFSSLESLELTTGSNIFAALLPSCSHLRVLQIHACSELKEVTVHSATLEELAVESVYPLFSDIPRIDIDAPELKKMKLDVEMGRVFSMTISAPKVEKLDWKFGSTTDKIGFATHRLLSLDYSLTQGIGTLHLDIDDMCVTPIPDRTFAQEIARLQVTDFSVLEVVVETYGHAFGPLLLHLLQVQPAIQRLQVVVDQGEEKNKELCPQNCPCRQPANWESKNISLTNLEEVLISYYCFKGGDEEVDFLKLLFRCAPGLKRMGVGARDKVYKKILNLYEEYPHVKCEVRHC</sequence>
<evidence type="ECO:0000256" key="1">
    <source>
        <dbReference type="SAM" id="MobiDB-lite"/>
    </source>
</evidence>
<accession>A0A5J9VUD9</accession>
<feature type="region of interest" description="Disordered" evidence="1">
    <location>
        <begin position="18"/>
        <end position="48"/>
    </location>
</feature>
<feature type="compositionally biased region" description="Acidic residues" evidence="1">
    <location>
        <begin position="31"/>
        <end position="44"/>
    </location>
</feature>
<proteinExistence type="predicted"/>